<evidence type="ECO:0000256" key="3">
    <source>
        <dbReference type="ARBA" id="ARBA00022490"/>
    </source>
</evidence>
<protein>
    <submittedName>
        <fullName evidence="9">Microtubule-nucleating Tub4p (Gamma-tubulin) complex component</fullName>
    </submittedName>
</protein>
<feature type="compositionally biased region" description="Basic and acidic residues" evidence="6">
    <location>
        <begin position="185"/>
        <end position="201"/>
    </location>
</feature>
<evidence type="ECO:0000256" key="2">
    <source>
        <dbReference type="ARBA" id="ARBA00010337"/>
    </source>
</evidence>
<dbReference type="GO" id="GO:0051225">
    <property type="term" value="P:spindle assembly"/>
    <property type="evidence" value="ECO:0007669"/>
    <property type="project" value="TreeGrafter"/>
</dbReference>
<evidence type="ECO:0000256" key="1">
    <source>
        <dbReference type="ARBA" id="ARBA00004245"/>
    </source>
</evidence>
<dbReference type="GO" id="GO:0005874">
    <property type="term" value="C:microtubule"/>
    <property type="evidence" value="ECO:0007669"/>
    <property type="project" value="UniProtKB-KW"/>
</dbReference>
<dbReference type="InterPro" id="IPR040457">
    <property type="entry name" value="GCP_C"/>
</dbReference>
<feature type="region of interest" description="Disordered" evidence="6">
    <location>
        <begin position="805"/>
        <end position="850"/>
    </location>
</feature>
<comment type="caution">
    <text evidence="9">The sequence shown here is derived from an EMBL/GenBank/DDBJ whole genome shotgun (WGS) entry which is preliminary data.</text>
</comment>
<dbReference type="PANTHER" id="PTHR19302:SF14">
    <property type="entry name" value="GAMMA-TUBULIN COMPLEX COMPONENT 3"/>
    <property type="match status" value="1"/>
</dbReference>
<comment type="similarity">
    <text evidence="2">Belongs to the TUBGCP family.</text>
</comment>
<organism evidence="9 10">
    <name type="scientific">Cladophialophora chaetospira</name>
    <dbReference type="NCBI Taxonomy" id="386627"/>
    <lineage>
        <taxon>Eukaryota</taxon>
        <taxon>Fungi</taxon>
        <taxon>Dikarya</taxon>
        <taxon>Ascomycota</taxon>
        <taxon>Pezizomycotina</taxon>
        <taxon>Eurotiomycetes</taxon>
        <taxon>Chaetothyriomycetidae</taxon>
        <taxon>Chaetothyriales</taxon>
        <taxon>Herpotrichiellaceae</taxon>
        <taxon>Cladophialophora</taxon>
    </lineage>
</organism>
<dbReference type="AlphaFoldDB" id="A0AA39CKV1"/>
<feature type="region of interest" description="Disordered" evidence="6">
    <location>
        <begin position="113"/>
        <end position="219"/>
    </location>
</feature>
<dbReference type="GO" id="GO:0000922">
    <property type="term" value="C:spindle pole"/>
    <property type="evidence" value="ECO:0007669"/>
    <property type="project" value="InterPro"/>
</dbReference>
<evidence type="ECO:0000256" key="6">
    <source>
        <dbReference type="SAM" id="MobiDB-lite"/>
    </source>
</evidence>
<sequence>MADPRLHRVEGTLTSLLESLVPPGADLDDTDAEFRIDRAIQNAKDHVLSADSRLPTDTNQAQDLIKRKLLRENASPEKAARFANLYSRLLAIPVLNQKWAILYLLYKLSDDDLPESRPRNPLADSDQLANIPRRQTLSPRKPYVADEDEEEDANGVENVLPPQPASLHRGRTIPPQSNQPDEELEMPRGQKEEPLHKDANLDHSSPSPPKREPRVVSPSEAELLRDLPFNLQGVSSAHLDFMDTTSLKLPSTLPIPILSLLHALAEPCLLYRGLAEYCARQDGGLMDQSLRSAINNELRSYLSLVASLETEIRQALATVHNNQDQKAVRMTGVTLKKCLIWTRDATMGLRLMKLIVEDSKQKRGGQLLSLIHSLSSSHGDPFVSSFAEKILAQVARPFYEMLKHWIYDGELIDPYHEFFVTEPDPNSLPPIDHRHVATSVWEEKYKLDTAMLPSIISSELSRKVFLIGKSLNFIRHNCGDSDWVIQYSKSNSRSLDYGNTSNLSQSIDVAYRTTMSRLTHLMSTKFGLFTHLTAIKKYMLLAQGDFFDLLIESLAQHLDRPVNSMYRHNLTSQLEHAIRHSNAQYDDAEVLRRLDARMLELSSGEIGWDCFTLEYKISAPCDVVITQWANTQYLKIFNLLWRIKRIEYSLASTCKRSMTGGRGVLAAVSDKLGNDWKRSRCVVAEMVHFVNQLQYYLLFEVIEASWKKLEDALQKPEATLDDLIEAHTTYLNNITKKGLIGQQRHPVTGQQEDSLLVQVHHILKCMLAYREVIDSLYSYSVAEYTRRQQFNAKIERRTAQGKWGITEKDLQGDSRASTPTGGAGLKGTQLLPEENDSSLSPPNIHLGTTDDETHLTSLRSRQLNLSAEFRSRVSMLLYDLAHQPDVDLRFLGVVMNFNEVYQPVNVRRQQARRVREKRELERKARDATFSSEGNVSVEKDVNSATVKT</sequence>
<gene>
    <name evidence="9" type="primary">SPC98</name>
    <name evidence="9" type="ORF">H2200_004858</name>
</gene>
<evidence type="ECO:0000256" key="4">
    <source>
        <dbReference type="ARBA" id="ARBA00022701"/>
    </source>
</evidence>
<feature type="domain" description="Gamma tubulin complex component C-terminal" evidence="7">
    <location>
        <begin position="528"/>
        <end position="901"/>
    </location>
</feature>
<dbReference type="InterPro" id="IPR041470">
    <property type="entry name" value="GCP_N"/>
</dbReference>
<evidence type="ECO:0000256" key="5">
    <source>
        <dbReference type="ARBA" id="ARBA00023212"/>
    </source>
</evidence>
<proteinExistence type="inferred from homology"/>
<dbReference type="Pfam" id="PF04130">
    <property type="entry name" value="GCP_C_terminal"/>
    <property type="match status" value="1"/>
</dbReference>
<feature type="domain" description="Gamma tubulin complex component protein N-terminal" evidence="8">
    <location>
        <begin position="224"/>
        <end position="525"/>
    </location>
</feature>
<dbReference type="PANTHER" id="PTHR19302">
    <property type="entry name" value="GAMMA TUBULIN COMPLEX PROTEIN"/>
    <property type="match status" value="1"/>
</dbReference>
<dbReference type="InterPro" id="IPR007259">
    <property type="entry name" value="GCP"/>
</dbReference>
<evidence type="ECO:0000313" key="9">
    <source>
        <dbReference type="EMBL" id="KAJ9611674.1"/>
    </source>
</evidence>
<evidence type="ECO:0000313" key="10">
    <source>
        <dbReference type="Proteomes" id="UP001172673"/>
    </source>
</evidence>
<dbReference type="Gene3D" id="1.20.120.1900">
    <property type="entry name" value="Gamma-tubulin complex, C-terminal domain"/>
    <property type="match status" value="1"/>
</dbReference>
<keyword evidence="10" id="KW-1185">Reference proteome</keyword>
<dbReference type="GO" id="GO:0051011">
    <property type="term" value="F:microtubule minus-end binding"/>
    <property type="evidence" value="ECO:0007669"/>
    <property type="project" value="TreeGrafter"/>
</dbReference>
<dbReference type="EMBL" id="JAPDRK010000006">
    <property type="protein sequence ID" value="KAJ9611674.1"/>
    <property type="molecule type" value="Genomic_DNA"/>
</dbReference>
<name>A0AA39CKV1_9EURO</name>
<dbReference type="GO" id="GO:0000278">
    <property type="term" value="P:mitotic cell cycle"/>
    <property type="evidence" value="ECO:0007669"/>
    <property type="project" value="TreeGrafter"/>
</dbReference>
<accession>A0AA39CKV1</accession>
<dbReference type="Pfam" id="PF17681">
    <property type="entry name" value="GCP_N_terminal"/>
    <property type="match status" value="1"/>
</dbReference>
<dbReference type="GO" id="GO:0051321">
    <property type="term" value="P:meiotic cell cycle"/>
    <property type="evidence" value="ECO:0007669"/>
    <property type="project" value="TreeGrafter"/>
</dbReference>
<feature type="compositionally biased region" description="Basic and acidic residues" evidence="6">
    <location>
        <begin position="917"/>
        <end position="926"/>
    </location>
</feature>
<dbReference type="GO" id="GO:0044732">
    <property type="term" value="C:mitotic spindle pole body"/>
    <property type="evidence" value="ECO:0007669"/>
    <property type="project" value="TreeGrafter"/>
</dbReference>
<feature type="compositionally biased region" description="Acidic residues" evidence="6">
    <location>
        <begin position="145"/>
        <end position="154"/>
    </location>
</feature>
<dbReference type="InterPro" id="IPR042241">
    <property type="entry name" value="GCP_C_sf"/>
</dbReference>
<comment type="subcellular location">
    <subcellularLocation>
        <location evidence="1">Cytoplasm</location>
        <location evidence="1">Cytoskeleton</location>
    </subcellularLocation>
</comment>
<dbReference type="GO" id="GO:0007020">
    <property type="term" value="P:microtubule nucleation"/>
    <property type="evidence" value="ECO:0007669"/>
    <property type="project" value="InterPro"/>
</dbReference>
<keyword evidence="4" id="KW-0493">Microtubule</keyword>
<dbReference type="GO" id="GO:0043015">
    <property type="term" value="F:gamma-tubulin binding"/>
    <property type="evidence" value="ECO:0007669"/>
    <property type="project" value="InterPro"/>
</dbReference>
<dbReference type="GO" id="GO:0000930">
    <property type="term" value="C:gamma-tubulin complex"/>
    <property type="evidence" value="ECO:0007669"/>
    <property type="project" value="TreeGrafter"/>
</dbReference>
<feature type="region of interest" description="Disordered" evidence="6">
    <location>
        <begin position="917"/>
        <end position="948"/>
    </location>
</feature>
<keyword evidence="5" id="KW-0206">Cytoskeleton</keyword>
<dbReference type="Proteomes" id="UP001172673">
    <property type="component" value="Unassembled WGS sequence"/>
</dbReference>
<dbReference type="GO" id="GO:0031122">
    <property type="term" value="P:cytoplasmic microtubule organization"/>
    <property type="evidence" value="ECO:0007669"/>
    <property type="project" value="TreeGrafter"/>
</dbReference>
<reference evidence="9" key="1">
    <citation type="submission" date="2022-10" db="EMBL/GenBank/DDBJ databases">
        <title>Culturing micro-colonial fungi from biological soil crusts in the Mojave desert and describing Neophaeococcomyces mojavensis, and introducing the new genera and species Taxawa tesnikishii.</title>
        <authorList>
            <person name="Kurbessoian T."/>
            <person name="Stajich J.E."/>
        </authorList>
    </citation>
    <scope>NUCLEOTIDE SEQUENCE</scope>
    <source>
        <strain evidence="9">TK_41</strain>
    </source>
</reference>
<evidence type="ECO:0000259" key="8">
    <source>
        <dbReference type="Pfam" id="PF17681"/>
    </source>
</evidence>
<evidence type="ECO:0000259" key="7">
    <source>
        <dbReference type="Pfam" id="PF04130"/>
    </source>
</evidence>
<keyword evidence="3" id="KW-0963">Cytoplasm</keyword>